<organism evidence="2 3">
    <name type="scientific">Gigaspora margarita</name>
    <dbReference type="NCBI Taxonomy" id="4874"/>
    <lineage>
        <taxon>Eukaryota</taxon>
        <taxon>Fungi</taxon>
        <taxon>Fungi incertae sedis</taxon>
        <taxon>Mucoromycota</taxon>
        <taxon>Glomeromycotina</taxon>
        <taxon>Glomeromycetes</taxon>
        <taxon>Diversisporales</taxon>
        <taxon>Gigasporaceae</taxon>
        <taxon>Gigaspora</taxon>
    </lineage>
</organism>
<gene>
    <name evidence="2" type="ORF">GMARGA_LOCUS30523</name>
</gene>
<dbReference type="EMBL" id="CAJVQB010043205">
    <property type="protein sequence ID" value="CAG8831004.1"/>
    <property type="molecule type" value="Genomic_DNA"/>
</dbReference>
<feature type="non-terminal residue" evidence="2">
    <location>
        <position position="1"/>
    </location>
</feature>
<reference evidence="2 3" key="1">
    <citation type="submission" date="2021-06" db="EMBL/GenBank/DDBJ databases">
        <authorList>
            <person name="Kallberg Y."/>
            <person name="Tangrot J."/>
            <person name="Rosling A."/>
        </authorList>
    </citation>
    <scope>NUCLEOTIDE SEQUENCE [LARGE SCALE GENOMIC DNA]</scope>
    <source>
        <strain evidence="2 3">120-4 pot B 10/14</strain>
    </source>
</reference>
<feature type="region of interest" description="Disordered" evidence="1">
    <location>
        <begin position="79"/>
        <end position="109"/>
    </location>
</feature>
<dbReference type="Proteomes" id="UP000789901">
    <property type="component" value="Unassembled WGS sequence"/>
</dbReference>
<evidence type="ECO:0000313" key="3">
    <source>
        <dbReference type="Proteomes" id="UP000789901"/>
    </source>
</evidence>
<evidence type="ECO:0000313" key="2">
    <source>
        <dbReference type="EMBL" id="CAG8831004.1"/>
    </source>
</evidence>
<evidence type="ECO:0000256" key="1">
    <source>
        <dbReference type="SAM" id="MobiDB-lite"/>
    </source>
</evidence>
<protein>
    <submittedName>
        <fullName evidence="2">24122_t:CDS:1</fullName>
    </submittedName>
</protein>
<name>A0ABN7WGB9_GIGMA</name>
<keyword evidence="3" id="KW-1185">Reference proteome</keyword>
<sequence length="244" mass="28331">TIAQESVIKSKGEIDEISSQEFYNSDSLSLKLFQSAFESENQLEVSDKLFQNKTNRNNMQIFSDQSLKVPDVEILTNNVKSNSQPSNVKDLEWPLLGNDDDDPKSESDNTFELPIQAKQQRKDGQHLSDKLLSKSEWNELNELILLFSPLPINKINWRCTIPHSWYNTFYYFTTNLTFLPLMEAYIAFYLDPQFKNISFTNNKKKEVADLLSEMIKTNNTLARTEIDQFFDGEIPNYVVDDELE</sequence>
<proteinExistence type="predicted"/>
<accession>A0ABN7WGB9</accession>
<comment type="caution">
    <text evidence="2">The sequence shown here is derived from an EMBL/GenBank/DDBJ whole genome shotgun (WGS) entry which is preliminary data.</text>
</comment>